<dbReference type="EMBL" id="CM045758">
    <property type="protein sequence ID" value="KAI8029909.1"/>
    <property type="molecule type" value="Genomic_DNA"/>
</dbReference>
<dbReference type="Proteomes" id="UP001060215">
    <property type="component" value="Chromosome 1"/>
</dbReference>
<name>A0ACC0IVK2_9ERIC</name>
<evidence type="ECO:0000313" key="1">
    <source>
        <dbReference type="EMBL" id="KAI8029909.1"/>
    </source>
</evidence>
<accession>A0ACC0IVK2</accession>
<protein>
    <submittedName>
        <fullName evidence="1">Uncharacterized protein</fullName>
    </submittedName>
</protein>
<proteinExistence type="predicted"/>
<comment type="caution">
    <text evidence="1">The sequence shown here is derived from an EMBL/GenBank/DDBJ whole genome shotgun (WGS) entry which is preliminary data.</text>
</comment>
<keyword evidence="2" id="KW-1185">Reference proteome</keyword>
<reference evidence="1 2" key="1">
    <citation type="journal article" date="2022" name="Plant J.">
        <title>Chromosome-level genome of Camellia lanceoleosa provides a valuable resource for understanding genome evolution and self-incompatibility.</title>
        <authorList>
            <person name="Gong W."/>
            <person name="Xiao S."/>
            <person name="Wang L."/>
            <person name="Liao Z."/>
            <person name="Chang Y."/>
            <person name="Mo W."/>
            <person name="Hu G."/>
            <person name="Li W."/>
            <person name="Zhao G."/>
            <person name="Zhu H."/>
            <person name="Hu X."/>
            <person name="Ji K."/>
            <person name="Xiang X."/>
            <person name="Song Q."/>
            <person name="Yuan D."/>
            <person name="Jin S."/>
            <person name="Zhang L."/>
        </authorList>
    </citation>
    <scope>NUCLEOTIDE SEQUENCE [LARGE SCALE GENOMIC DNA]</scope>
    <source>
        <strain evidence="1">SQ_2022a</strain>
    </source>
</reference>
<sequence>MQGSATSEKEISITYEIRMHCLIKCKAPKVHQGPRLRAASFLFSNYSFPRHQNLVRRIVLKAPSIEGMEGEGEINQMIKLFG</sequence>
<evidence type="ECO:0000313" key="2">
    <source>
        <dbReference type="Proteomes" id="UP001060215"/>
    </source>
</evidence>
<organism evidence="1 2">
    <name type="scientific">Camellia lanceoleosa</name>
    <dbReference type="NCBI Taxonomy" id="1840588"/>
    <lineage>
        <taxon>Eukaryota</taxon>
        <taxon>Viridiplantae</taxon>
        <taxon>Streptophyta</taxon>
        <taxon>Embryophyta</taxon>
        <taxon>Tracheophyta</taxon>
        <taxon>Spermatophyta</taxon>
        <taxon>Magnoliopsida</taxon>
        <taxon>eudicotyledons</taxon>
        <taxon>Gunneridae</taxon>
        <taxon>Pentapetalae</taxon>
        <taxon>asterids</taxon>
        <taxon>Ericales</taxon>
        <taxon>Theaceae</taxon>
        <taxon>Camellia</taxon>
    </lineage>
</organism>
<gene>
    <name evidence="1" type="ORF">LOK49_LG01G02055</name>
</gene>